<keyword evidence="5 8" id="KW-0812">Transmembrane</keyword>
<dbReference type="GO" id="GO:0005886">
    <property type="term" value="C:plasma membrane"/>
    <property type="evidence" value="ECO:0007669"/>
    <property type="project" value="UniProtKB-SubCell"/>
</dbReference>
<evidence type="ECO:0000256" key="4">
    <source>
        <dbReference type="ARBA" id="ARBA00022475"/>
    </source>
</evidence>
<evidence type="ECO:0000256" key="8">
    <source>
        <dbReference type="SAM" id="Phobius"/>
    </source>
</evidence>
<feature type="transmembrane region" description="Helical" evidence="8">
    <location>
        <begin position="129"/>
        <end position="145"/>
    </location>
</feature>
<feature type="transmembrane region" description="Helical" evidence="8">
    <location>
        <begin position="269"/>
        <end position="289"/>
    </location>
</feature>
<comment type="subcellular location">
    <subcellularLocation>
        <location evidence="1">Cell membrane</location>
        <topology evidence="1">Multi-pass membrane protein</topology>
    </subcellularLocation>
</comment>
<feature type="transmembrane region" description="Helical" evidence="8">
    <location>
        <begin position="211"/>
        <end position="231"/>
    </location>
</feature>
<keyword evidence="11" id="KW-1185">Reference proteome</keyword>
<dbReference type="PANTHER" id="PTHR22911">
    <property type="entry name" value="ACYL-MALONYL CONDENSING ENZYME-RELATED"/>
    <property type="match status" value="1"/>
</dbReference>
<keyword evidence="3" id="KW-0813">Transport</keyword>
<dbReference type="InterPro" id="IPR004626">
    <property type="entry name" value="RarD"/>
</dbReference>
<feature type="transmembrane region" description="Helical" evidence="8">
    <location>
        <begin position="238"/>
        <end position="263"/>
    </location>
</feature>
<evidence type="ECO:0000313" key="10">
    <source>
        <dbReference type="EMBL" id="SMF46050.1"/>
    </source>
</evidence>
<evidence type="ECO:0000259" key="9">
    <source>
        <dbReference type="Pfam" id="PF00892"/>
    </source>
</evidence>
<dbReference type="PANTHER" id="PTHR22911:SF137">
    <property type="entry name" value="SOLUTE CARRIER FAMILY 35 MEMBER G2-RELATED"/>
    <property type="match status" value="1"/>
</dbReference>
<dbReference type="Pfam" id="PF00892">
    <property type="entry name" value="EamA"/>
    <property type="match status" value="1"/>
</dbReference>
<dbReference type="RefSeq" id="WP_085124161.1">
    <property type="nucleotide sequence ID" value="NZ_FWZX01000016.1"/>
</dbReference>
<evidence type="ECO:0000313" key="11">
    <source>
        <dbReference type="Proteomes" id="UP000192917"/>
    </source>
</evidence>
<accession>A0A1Y6C503</accession>
<protein>
    <submittedName>
        <fullName evidence="10">Chloramphenicol-sensitive protein RarD</fullName>
    </submittedName>
</protein>
<evidence type="ECO:0000256" key="7">
    <source>
        <dbReference type="ARBA" id="ARBA00023136"/>
    </source>
</evidence>
<name>A0A1Y6C503_9PROT</name>
<gene>
    <name evidence="10" type="ORF">SAMN05428998_11661</name>
</gene>
<evidence type="ECO:0000256" key="6">
    <source>
        <dbReference type="ARBA" id="ARBA00022989"/>
    </source>
</evidence>
<feature type="transmembrane region" description="Helical" evidence="8">
    <location>
        <begin position="7"/>
        <end position="28"/>
    </location>
</feature>
<evidence type="ECO:0000256" key="1">
    <source>
        <dbReference type="ARBA" id="ARBA00004651"/>
    </source>
</evidence>
<feature type="transmembrane region" description="Helical" evidence="8">
    <location>
        <begin position="73"/>
        <end position="93"/>
    </location>
</feature>
<feature type="domain" description="EamA" evidence="9">
    <location>
        <begin position="9"/>
        <end position="142"/>
    </location>
</feature>
<feature type="transmembrane region" description="Helical" evidence="8">
    <location>
        <begin position="105"/>
        <end position="122"/>
    </location>
</feature>
<keyword evidence="4" id="KW-1003">Cell membrane</keyword>
<keyword evidence="6 8" id="KW-1133">Transmembrane helix</keyword>
<evidence type="ECO:0000256" key="5">
    <source>
        <dbReference type="ARBA" id="ARBA00022692"/>
    </source>
</evidence>
<dbReference type="EMBL" id="FWZX01000016">
    <property type="protein sequence ID" value="SMF46050.1"/>
    <property type="molecule type" value="Genomic_DNA"/>
</dbReference>
<feature type="transmembrane region" description="Helical" evidence="8">
    <location>
        <begin position="180"/>
        <end position="199"/>
    </location>
</feature>
<evidence type="ECO:0000256" key="3">
    <source>
        <dbReference type="ARBA" id="ARBA00022448"/>
    </source>
</evidence>
<reference evidence="10 11" key="1">
    <citation type="submission" date="2017-04" db="EMBL/GenBank/DDBJ databases">
        <authorList>
            <person name="Afonso C.L."/>
            <person name="Miller P.J."/>
            <person name="Scott M.A."/>
            <person name="Spackman E."/>
            <person name="Goraichik I."/>
            <person name="Dimitrov K.M."/>
            <person name="Suarez D.L."/>
            <person name="Swayne D.E."/>
        </authorList>
    </citation>
    <scope>NUCLEOTIDE SEQUENCE [LARGE SCALE GENOMIC DNA]</scope>
    <source>
        <strain evidence="10 11">USBA 355</strain>
    </source>
</reference>
<feature type="transmembrane region" description="Helical" evidence="8">
    <location>
        <begin position="40"/>
        <end position="61"/>
    </location>
</feature>
<keyword evidence="7 8" id="KW-0472">Membrane</keyword>
<evidence type="ECO:0000256" key="2">
    <source>
        <dbReference type="ARBA" id="ARBA00007362"/>
    </source>
</evidence>
<dbReference type="AlphaFoldDB" id="A0A1Y6C503"/>
<dbReference type="InterPro" id="IPR000620">
    <property type="entry name" value="EamA_dom"/>
</dbReference>
<dbReference type="Proteomes" id="UP000192917">
    <property type="component" value="Unassembled WGS sequence"/>
</dbReference>
<proteinExistence type="inferred from homology"/>
<dbReference type="InterPro" id="IPR037185">
    <property type="entry name" value="EmrE-like"/>
</dbReference>
<comment type="similarity">
    <text evidence="2">Belongs to the EamA transporter family.</text>
</comment>
<dbReference type="NCBIfam" id="TIGR00688">
    <property type="entry name" value="rarD"/>
    <property type="match status" value="1"/>
</dbReference>
<sequence length="306" mass="33263">MSDDRQTLAGCLFAAAAYLTWGFSPLYFRTVLSVPPAQILAHRIVWSLVLLLVIVALARRWSGVAACLRQRRTLLLLAGSTLLISGNWFTFIWAIEAHRVLEASLGYYINPLFLTLLGVAFLGERLGRWQWLAVLLAGLGVANLALQAGSFPWVSLVLAGSFGFYGLLRKLTPLGAADGLLLETALLAPVALGFLLWLGASGGGAWDSAGLGLNLLLMLSGPVTALPLVFFASAARRLSLTVVGFFQYFAPTVQFLLAVLVFGERFTQAHLVTFLCIWAAVVLFSATSWQRARRRRLLAQSVEEPV</sequence>
<organism evidence="10 11">
    <name type="scientific">Tistlia consotensis USBA 355</name>
    <dbReference type="NCBI Taxonomy" id="560819"/>
    <lineage>
        <taxon>Bacteria</taxon>
        <taxon>Pseudomonadati</taxon>
        <taxon>Pseudomonadota</taxon>
        <taxon>Alphaproteobacteria</taxon>
        <taxon>Rhodospirillales</taxon>
        <taxon>Rhodovibrionaceae</taxon>
        <taxon>Tistlia</taxon>
    </lineage>
</organism>
<dbReference type="STRING" id="560819.SAMN05428998_11661"/>
<feature type="transmembrane region" description="Helical" evidence="8">
    <location>
        <begin position="151"/>
        <end position="168"/>
    </location>
</feature>
<dbReference type="SUPFAM" id="SSF103481">
    <property type="entry name" value="Multidrug resistance efflux transporter EmrE"/>
    <property type="match status" value="2"/>
</dbReference>